<dbReference type="KEGG" id="ahel:Q31a_13580"/>
<evidence type="ECO:0000313" key="3">
    <source>
        <dbReference type="Proteomes" id="UP000318017"/>
    </source>
</evidence>
<organism evidence="2 3">
    <name type="scientific">Aureliella helgolandensis</name>
    <dbReference type="NCBI Taxonomy" id="2527968"/>
    <lineage>
        <taxon>Bacteria</taxon>
        <taxon>Pseudomonadati</taxon>
        <taxon>Planctomycetota</taxon>
        <taxon>Planctomycetia</taxon>
        <taxon>Pirellulales</taxon>
        <taxon>Pirellulaceae</taxon>
        <taxon>Aureliella</taxon>
    </lineage>
</organism>
<reference evidence="2 3" key="1">
    <citation type="submission" date="2019-02" db="EMBL/GenBank/DDBJ databases">
        <title>Deep-cultivation of Planctomycetes and their phenomic and genomic characterization uncovers novel biology.</title>
        <authorList>
            <person name="Wiegand S."/>
            <person name="Jogler M."/>
            <person name="Boedeker C."/>
            <person name="Pinto D."/>
            <person name="Vollmers J."/>
            <person name="Rivas-Marin E."/>
            <person name="Kohn T."/>
            <person name="Peeters S.H."/>
            <person name="Heuer A."/>
            <person name="Rast P."/>
            <person name="Oberbeckmann S."/>
            <person name="Bunk B."/>
            <person name="Jeske O."/>
            <person name="Meyerdierks A."/>
            <person name="Storesund J.E."/>
            <person name="Kallscheuer N."/>
            <person name="Luecker S."/>
            <person name="Lage O.M."/>
            <person name="Pohl T."/>
            <person name="Merkel B.J."/>
            <person name="Hornburger P."/>
            <person name="Mueller R.-W."/>
            <person name="Bruemmer F."/>
            <person name="Labrenz M."/>
            <person name="Spormann A.M."/>
            <person name="Op den Camp H."/>
            <person name="Overmann J."/>
            <person name="Amann R."/>
            <person name="Jetten M.S.M."/>
            <person name="Mascher T."/>
            <person name="Medema M.H."/>
            <person name="Devos D.P."/>
            <person name="Kaster A.-K."/>
            <person name="Ovreas L."/>
            <person name="Rohde M."/>
            <person name="Galperin M.Y."/>
            <person name="Jogler C."/>
        </authorList>
    </citation>
    <scope>NUCLEOTIDE SEQUENCE [LARGE SCALE GENOMIC DNA]</scope>
    <source>
        <strain evidence="2 3">Q31a</strain>
    </source>
</reference>
<feature type="region of interest" description="Disordered" evidence="1">
    <location>
        <begin position="127"/>
        <end position="160"/>
    </location>
</feature>
<accession>A0A518G387</accession>
<dbReference type="AlphaFoldDB" id="A0A518G387"/>
<gene>
    <name evidence="2" type="ORF">Q31a_13580</name>
</gene>
<dbReference type="EMBL" id="CP036298">
    <property type="protein sequence ID" value="QDV23063.1"/>
    <property type="molecule type" value="Genomic_DNA"/>
</dbReference>
<evidence type="ECO:0000313" key="2">
    <source>
        <dbReference type="EMBL" id="QDV23063.1"/>
    </source>
</evidence>
<feature type="compositionally biased region" description="Basic residues" evidence="1">
    <location>
        <begin position="134"/>
        <end position="143"/>
    </location>
</feature>
<protein>
    <submittedName>
        <fullName evidence="2">Uncharacterized protein</fullName>
    </submittedName>
</protein>
<proteinExistence type="predicted"/>
<name>A0A518G387_9BACT</name>
<sequence length="160" mass="17238">MRVRQRFPPQLLSKASLSKSSARQTAADVAIHKSAVVECFCLVSPVHPATLLSSAECQQPGGMQCSRANCDVEFGYPMAFVFSTISDQVRLLALGRSAAKRSLPGPLQDESAGNPLATGVLQFPTCSDWSGRTPSRHQQKPRQKNPWAKTGSASLPKVTE</sequence>
<evidence type="ECO:0000256" key="1">
    <source>
        <dbReference type="SAM" id="MobiDB-lite"/>
    </source>
</evidence>
<keyword evidence="3" id="KW-1185">Reference proteome</keyword>
<dbReference type="Proteomes" id="UP000318017">
    <property type="component" value="Chromosome"/>
</dbReference>